<comment type="caution">
    <text evidence="2">The sequence shown here is derived from an EMBL/GenBank/DDBJ whole genome shotgun (WGS) entry which is preliminary data.</text>
</comment>
<dbReference type="PROSITE" id="PS50994">
    <property type="entry name" value="INTEGRASE"/>
    <property type="match status" value="1"/>
</dbReference>
<feature type="domain" description="Integrase catalytic" evidence="1">
    <location>
        <begin position="1"/>
        <end position="107"/>
    </location>
</feature>
<gene>
    <name evidence="2" type="ORF">Tci_891356</name>
</gene>
<keyword evidence="2" id="KW-0695">RNA-directed DNA polymerase</keyword>
<dbReference type="SUPFAM" id="SSF53098">
    <property type="entry name" value="Ribonuclease H-like"/>
    <property type="match status" value="1"/>
</dbReference>
<dbReference type="EMBL" id="BKCJ011314179">
    <property type="protein sequence ID" value="GFD19387.1"/>
    <property type="molecule type" value="Genomic_DNA"/>
</dbReference>
<dbReference type="InterPro" id="IPR001584">
    <property type="entry name" value="Integrase_cat-core"/>
</dbReference>
<keyword evidence="2" id="KW-0808">Transferase</keyword>
<protein>
    <submittedName>
        <fullName evidence="2">Reverse transcriptase domain-containing protein</fullName>
    </submittedName>
</protein>
<proteinExistence type="predicted"/>
<evidence type="ECO:0000313" key="2">
    <source>
        <dbReference type="EMBL" id="GFD19387.1"/>
    </source>
</evidence>
<dbReference type="GO" id="GO:0015074">
    <property type="term" value="P:DNA integration"/>
    <property type="evidence" value="ECO:0007669"/>
    <property type="project" value="InterPro"/>
</dbReference>
<dbReference type="PANTHER" id="PTHR35046">
    <property type="entry name" value="ZINC KNUCKLE (CCHC-TYPE) FAMILY PROTEIN"/>
    <property type="match status" value="1"/>
</dbReference>
<reference evidence="2" key="1">
    <citation type="journal article" date="2019" name="Sci. Rep.">
        <title>Draft genome of Tanacetum cinerariifolium, the natural source of mosquito coil.</title>
        <authorList>
            <person name="Yamashiro T."/>
            <person name="Shiraishi A."/>
            <person name="Satake H."/>
            <person name="Nakayama K."/>
        </authorList>
    </citation>
    <scope>NUCLEOTIDE SEQUENCE</scope>
</reference>
<keyword evidence="2" id="KW-0548">Nucleotidyltransferase</keyword>
<name>A0A699UA74_TANCI</name>
<dbReference type="Gene3D" id="3.30.420.10">
    <property type="entry name" value="Ribonuclease H-like superfamily/Ribonuclease H"/>
    <property type="match status" value="1"/>
</dbReference>
<dbReference type="AlphaFoldDB" id="A0A699UA74"/>
<dbReference type="GO" id="GO:0003964">
    <property type="term" value="F:RNA-directed DNA polymerase activity"/>
    <property type="evidence" value="ECO:0007669"/>
    <property type="project" value="UniProtKB-KW"/>
</dbReference>
<dbReference type="InterPro" id="IPR036397">
    <property type="entry name" value="RNaseH_sf"/>
</dbReference>
<accession>A0A699UA74</accession>
<organism evidence="2">
    <name type="scientific">Tanacetum cinerariifolium</name>
    <name type="common">Dalmatian daisy</name>
    <name type="synonym">Chrysanthemum cinerariifolium</name>
    <dbReference type="NCBI Taxonomy" id="118510"/>
    <lineage>
        <taxon>Eukaryota</taxon>
        <taxon>Viridiplantae</taxon>
        <taxon>Streptophyta</taxon>
        <taxon>Embryophyta</taxon>
        <taxon>Tracheophyta</taxon>
        <taxon>Spermatophyta</taxon>
        <taxon>Magnoliopsida</taxon>
        <taxon>eudicotyledons</taxon>
        <taxon>Gunneridae</taxon>
        <taxon>Pentapetalae</taxon>
        <taxon>asterids</taxon>
        <taxon>campanulids</taxon>
        <taxon>Asterales</taxon>
        <taxon>Asteraceae</taxon>
        <taxon>Asteroideae</taxon>
        <taxon>Anthemideae</taxon>
        <taxon>Anthemidinae</taxon>
        <taxon>Tanacetum</taxon>
    </lineage>
</organism>
<evidence type="ECO:0000259" key="1">
    <source>
        <dbReference type="PROSITE" id="PS50994"/>
    </source>
</evidence>
<dbReference type="InterPro" id="IPR012337">
    <property type="entry name" value="RNaseH-like_sf"/>
</dbReference>
<dbReference type="PANTHER" id="PTHR35046:SF26">
    <property type="entry name" value="RNA-DIRECTED DNA POLYMERASE"/>
    <property type="match status" value="1"/>
</dbReference>
<sequence>MDFVSKLPKTTTRQDTIWVIIDRLTKSAHFLSMKEDDTLEKFTKPYLKEVVSRHRVPVSIISDHDGRFTSHFLKSLNKALGTRLDISMAYHLQTDGQSERPFKHWKT</sequence>
<dbReference type="GO" id="GO:0003676">
    <property type="term" value="F:nucleic acid binding"/>
    <property type="evidence" value="ECO:0007669"/>
    <property type="project" value="InterPro"/>
</dbReference>